<evidence type="ECO:0000313" key="8">
    <source>
        <dbReference type="EMBL" id="MCD7447982.1"/>
    </source>
</evidence>
<evidence type="ECO:0000259" key="7">
    <source>
        <dbReference type="PROSITE" id="PS50011"/>
    </source>
</evidence>
<evidence type="ECO:0000256" key="6">
    <source>
        <dbReference type="ARBA" id="ARBA00022840"/>
    </source>
</evidence>
<evidence type="ECO:0000313" key="9">
    <source>
        <dbReference type="Proteomes" id="UP000823775"/>
    </source>
</evidence>
<sequence length="255" mass="28519">MLDRCRNWCSFVPFRDWLSSVEGHSHVFTLELFAQLGRRKRRSKRHFALRECNKKLELFMHRFSSSYEQQAANVIKDLMLIIRYCHEMGVVHRDIKPENVLLTTAGQVKVSDFGLAVRISDGQSLTGVVGSPAYVAPEVLLGDYTEKVDIWSAGEENPVSVVESGNLVSQPARDLLSCMMTKGVSASDDFIGSTLISGSSSKMPEGEDTDFMDAHSGRFAHEHIRAKEAEYTAQPRTIDQECSSNIQANHLCTAF</sequence>
<dbReference type="PANTHER" id="PTHR24349">
    <property type="entry name" value="SERINE/THREONINE-PROTEIN KINASE"/>
    <property type="match status" value="1"/>
</dbReference>
<accession>A0ABS8RMZ2</accession>
<dbReference type="PROSITE" id="PS50011">
    <property type="entry name" value="PROTEIN_KINASE_DOM"/>
    <property type="match status" value="1"/>
</dbReference>
<keyword evidence="2" id="KW-0723">Serine/threonine-protein kinase</keyword>
<keyword evidence="4" id="KW-0547">Nucleotide-binding</keyword>
<keyword evidence="6" id="KW-0067">ATP-binding</keyword>
<dbReference type="Gene3D" id="1.10.510.10">
    <property type="entry name" value="Transferase(Phosphotransferase) domain 1"/>
    <property type="match status" value="1"/>
</dbReference>
<dbReference type="InterPro" id="IPR000719">
    <property type="entry name" value="Prot_kinase_dom"/>
</dbReference>
<dbReference type="EMBL" id="JACEIK010000049">
    <property type="protein sequence ID" value="MCD7447982.1"/>
    <property type="molecule type" value="Genomic_DNA"/>
</dbReference>
<comment type="caution">
    <text evidence="8">The sequence shown here is derived from an EMBL/GenBank/DDBJ whole genome shotgun (WGS) entry which is preliminary data.</text>
</comment>
<keyword evidence="9" id="KW-1185">Reference proteome</keyword>
<evidence type="ECO:0000256" key="4">
    <source>
        <dbReference type="ARBA" id="ARBA00022741"/>
    </source>
</evidence>
<dbReference type="InterPro" id="IPR008271">
    <property type="entry name" value="Ser/Thr_kinase_AS"/>
</dbReference>
<comment type="similarity">
    <text evidence="1">Belongs to the protein kinase superfamily. CAMK Ser/Thr protein kinase family. CaMK subfamily.</text>
</comment>
<reference evidence="8 9" key="1">
    <citation type="journal article" date="2021" name="BMC Genomics">
        <title>Datura genome reveals duplications of psychoactive alkaloid biosynthetic genes and high mutation rate following tissue culture.</title>
        <authorList>
            <person name="Rajewski A."/>
            <person name="Carter-House D."/>
            <person name="Stajich J."/>
            <person name="Litt A."/>
        </authorList>
    </citation>
    <scope>NUCLEOTIDE SEQUENCE [LARGE SCALE GENOMIC DNA]</scope>
    <source>
        <strain evidence="8">AR-01</strain>
    </source>
</reference>
<dbReference type="Proteomes" id="UP000823775">
    <property type="component" value="Unassembled WGS sequence"/>
</dbReference>
<dbReference type="InterPro" id="IPR011009">
    <property type="entry name" value="Kinase-like_dom_sf"/>
</dbReference>
<dbReference type="Pfam" id="PF00069">
    <property type="entry name" value="Pkinase"/>
    <property type="match status" value="1"/>
</dbReference>
<dbReference type="InterPro" id="IPR050205">
    <property type="entry name" value="CDPK_Ser/Thr_kinases"/>
</dbReference>
<evidence type="ECO:0000256" key="2">
    <source>
        <dbReference type="ARBA" id="ARBA00022527"/>
    </source>
</evidence>
<evidence type="ECO:0000256" key="5">
    <source>
        <dbReference type="ARBA" id="ARBA00022777"/>
    </source>
</evidence>
<keyword evidence="5" id="KW-0418">Kinase</keyword>
<keyword evidence="3" id="KW-0808">Transferase</keyword>
<dbReference type="SMART" id="SM00220">
    <property type="entry name" value="S_TKc"/>
    <property type="match status" value="1"/>
</dbReference>
<proteinExistence type="inferred from homology"/>
<dbReference type="PROSITE" id="PS00108">
    <property type="entry name" value="PROTEIN_KINASE_ST"/>
    <property type="match status" value="1"/>
</dbReference>
<evidence type="ECO:0000256" key="3">
    <source>
        <dbReference type="ARBA" id="ARBA00022679"/>
    </source>
</evidence>
<evidence type="ECO:0000256" key="1">
    <source>
        <dbReference type="ARBA" id="ARBA00005354"/>
    </source>
</evidence>
<feature type="domain" description="Protein kinase" evidence="7">
    <location>
        <begin position="1"/>
        <end position="224"/>
    </location>
</feature>
<organism evidence="8 9">
    <name type="scientific">Datura stramonium</name>
    <name type="common">Jimsonweed</name>
    <name type="synonym">Common thornapple</name>
    <dbReference type="NCBI Taxonomy" id="4076"/>
    <lineage>
        <taxon>Eukaryota</taxon>
        <taxon>Viridiplantae</taxon>
        <taxon>Streptophyta</taxon>
        <taxon>Embryophyta</taxon>
        <taxon>Tracheophyta</taxon>
        <taxon>Spermatophyta</taxon>
        <taxon>Magnoliopsida</taxon>
        <taxon>eudicotyledons</taxon>
        <taxon>Gunneridae</taxon>
        <taxon>Pentapetalae</taxon>
        <taxon>asterids</taxon>
        <taxon>lamiids</taxon>
        <taxon>Solanales</taxon>
        <taxon>Solanaceae</taxon>
        <taxon>Solanoideae</taxon>
        <taxon>Datureae</taxon>
        <taxon>Datura</taxon>
    </lineage>
</organism>
<dbReference type="SUPFAM" id="SSF56112">
    <property type="entry name" value="Protein kinase-like (PK-like)"/>
    <property type="match status" value="1"/>
</dbReference>
<name>A0ABS8RMZ2_DATST</name>
<protein>
    <recommendedName>
        <fullName evidence="7">Protein kinase domain-containing protein</fullName>
    </recommendedName>
</protein>
<gene>
    <name evidence="8" type="ORF">HAX54_036801</name>
</gene>